<feature type="binding site" evidence="7">
    <location>
        <position position="72"/>
    </location>
    <ligand>
        <name>Ca(2+)</name>
        <dbReference type="ChEBI" id="CHEBI:29108"/>
        <label>1</label>
    </ligand>
</feature>
<dbReference type="GO" id="GO:0034599">
    <property type="term" value="P:cellular response to oxidative stress"/>
    <property type="evidence" value="ECO:0007669"/>
    <property type="project" value="InterPro"/>
</dbReference>
<comment type="caution">
    <text evidence="12">The sequence shown here is derived from an EMBL/GenBank/DDBJ whole genome shotgun (WGS) entry which is preliminary data.</text>
</comment>
<keyword evidence="2 10" id="KW-0575">Peroxidase</keyword>
<evidence type="ECO:0000256" key="10">
    <source>
        <dbReference type="RuleBase" id="RU363051"/>
    </source>
</evidence>
<evidence type="ECO:0000313" key="13">
    <source>
        <dbReference type="Proteomes" id="UP000800235"/>
    </source>
</evidence>
<feature type="binding site" evidence="7">
    <location>
        <position position="66"/>
    </location>
    <ligand>
        <name>Ca(2+)</name>
        <dbReference type="ChEBI" id="CHEBI:29108"/>
        <label>1</label>
    </ligand>
</feature>
<keyword evidence="7 10" id="KW-0479">Metal-binding</keyword>
<dbReference type="InterPro" id="IPR010255">
    <property type="entry name" value="Haem_peroxidase_sf"/>
</dbReference>
<dbReference type="PRINTS" id="PR00458">
    <property type="entry name" value="PEROXIDASE"/>
</dbReference>
<dbReference type="EC" id="1.11.1.-" evidence="10"/>
<feature type="binding site" evidence="7">
    <location>
        <position position="181"/>
    </location>
    <ligand>
        <name>Ca(2+)</name>
        <dbReference type="ChEBI" id="CHEBI:29108"/>
        <label>2</label>
    </ligand>
</feature>
<dbReference type="Proteomes" id="UP000800235">
    <property type="component" value="Unassembled WGS sequence"/>
</dbReference>
<feature type="disulfide bond" evidence="9">
    <location>
        <begin position="52"/>
        <end position="125"/>
    </location>
</feature>
<proteinExistence type="inferred from homology"/>
<evidence type="ECO:0000256" key="2">
    <source>
        <dbReference type="ARBA" id="ARBA00022559"/>
    </source>
</evidence>
<gene>
    <name evidence="12" type="ORF">EJ08DRAFT_619853</name>
</gene>
<feature type="domain" description="Plant heme peroxidase family profile" evidence="11">
    <location>
        <begin position="56"/>
        <end position="286"/>
    </location>
</feature>
<dbReference type="GO" id="GO:0046872">
    <property type="term" value="F:metal ion binding"/>
    <property type="evidence" value="ECO:0007669"/>
    <property type="project" value="UniProtKB-UniRule"/>
</dbReference>
<comment type="cofactor">
    <cofactor evidence="7 10">
        <name>Ca(2+)</name>
        <dbReference type="ChEBI" id="CHEBI:29108"/>
    </cofactor>
    <text evidence="7 10">Binds 2 calcium ions per subunit.</text>
</comment>
<feature type="active site" description="Proton acceptor" evidence="6">
    <location>
        <position position="65"/>
    </location>
</feature>
<dbReference type="PRINTS" id="PR00462">
    <property type="entry name" value="LIGNINASE"/>
</dbReference>
<evidence type="ECO:0000256" key="5">
    <source>
        <dbReference type="ARBA" id="ARBA00023180"/>
    </source>
</evidence>
<keyword evidence="4 10" id="KW-0560">Oxidoreductase</keyword>
<dbReference type="InterPro" id="IPR002016">
    <property type="entry name" value="Haem_peroxidase"/>
</dbReference>
<keyword evidence="7" id="KW-0408">Iron</keyword>
<keyword evidence="5" id="KW-0325">Glycoprotein</keyword>
<keyword evidence="3 7" id="KW-0349">Heme</keyword>
<dbReference type="InterPro" id="IPR044831">
    <property type="entry name" value="Ccp1-like"/>
</dbReference>
<evidence type="ECO:0000256" key="6">
    <source>
        <dbReference type="PIRSR" id="PIRSR601621-1"/>
    </source>
</evidence>
<feature type="binding site" evidence="7">
    <location>
        <position position="198"/>
    </location>
    <ligand>
        <name>Ca(2+)</name>
        <dbReference type="ChEBI" id="CHEBI:29108"/>
        <label>2</label>
    </ligand>
</feature>
<dbReference type="InterPro" id="IPR001621">
    <property type="entry name" value="Ligninase"/>
</dbReference>
<feature type="binding site" description="axial binding residue" evidence="7">
    <location>
        <position position="180"/>
    </location>
    <ligand>
        <name>heme b</name>
        <dbReference type="ChEBI" id="CHEBI:60344"/>
    </ligand>
    <ligandPart>
        <name>Fe</name>
        <dbReference type="ChEBI" id="CHEBI:18248"/>
    </ligandPart>
</feature>
<dbReference type="PROSITE" id="PS50873">
    <property type="entry name" value="PEROXIDASE_4"/>
    <property type="match status" value="1"/>
</dbReference>
<feature type="binding site" evidence="7">
    <location>
        <position position="200"/>
    </location>
    <ligand>
        <name>Ca(2+)</name>
        <dbReference type="ChEBI" id="CHEBI:29108"/>
        <label>2</label>
    </ligand>
</feature>
<dbReference type="AlphaFoldDB" id="A0A9P4NHK3"/>
<dbReference type="EMBL" id="MU007096">
    <property type="protein sequence ID" value="KAF2421800.1"/>
    <property type="molecule type" value="Genomic_DNA"/>
</dbReference>
<feature type="site" description="Transition state stabilizer" evidence="8">
    <location>
        <position position="61"/>
    </location>
</feature>
<protein>
    <recommendedName>
        <fullName evidence="10">Peroxidase</fullName>
        <ecNumber evidence="10">1.11.1.-</ecNumber>
    </recommendedName>
</protein>
<evidence type="ECO:0000256" key="4">
    <source>
        <dbReference type="ARBA" id="ARBA00023002"/>
    </source>
</evidence>
<feature type="chain" id="PRO_5040527677" description="Peroxidase" evidence="10">
    <location>
        <begin position="19"/>
        <end position="303"/>
    </location>
</feature>
<feature type="binding site" evidence="7">
    <location>
        <position position="76"/>
    </location>
    <ligand>
        <name>Ca(2+)</name>
        <dbReference type="ChEBI" id="CHEBI:29108"/>
        <label>1</label>
    </ligand>
</feature>
<comment type="cofactor">
    <cofactor evidence="7">
        <name>heme b</name>
        <dbReference type="ChEBI" id="CHEBI:60344"/>
    </cofactor>
    <text evidence="7">Binds 1 heme b (iron(II)-protoporphyrin IX) group per subunit.</text>
</comment>
<evidence type="ECO:0000256" key="9">
    <source>
        <dbReference type="PIRSR" id="PIRSR601621-4"/>
    </source>
</evidence>
<dbReference type="Pfam" id="PF00141">
    <property type="entry name" value="peroxidase"/>
    <property type="match status" value="1"/>
</dbReference>
<name>A0A9P4NHK3_9PEZI</name>
<dbReference type="GO" id="GO:0042744">
    <property type="term" value="P:hydrogen peroxide catabolic process"/>
    <property type="evidence" value="ECO:0007669"/>
    <property type="project" value="TreeGrafter"/>
</dbReference>
<dbReference type="GO" id="GO:0004601">
    <property type="term" value="F:peroxidase activity"/>
    <property type="evidence" value="ECO:0007669"/>
    <property type="project" value="UniProtKB-KW"/>
</dbReference>
<keyword evidence="13" id="KW-1185">Reference proteome</keyword>
<dbReference type="GO" id="GO:0000302">
    <property type="term" value="P:response to reactive oxygen species"/>
    <property type="evidence" value="ECO:0007669"/>
    <property type="project" value="TreeGrafter"/>
</dbReference>
<accession>A0A9P4NHK3</accession>
<sequence>MHFFNSFLAIGLVASTQAISFPSILTPRASCPAVWTQISADLTKLFVTGLTCNDNARAAIRGVFHDCFPQGGCDGSLALFPEELSRSENSPMTATMNALKALAVKHNVGVADMLMFAGSHAVISCPGGPKTTTYIGRTDATGPAPTGQLPAHDVPAAAAKARFAAKGFSSQDLAALIGSHSTSKQFLVDPKRAGASQDSTPGIWDILYYGQLILKLAPFSFIADKNLLADADTGKYMKTFSVSKRSWDDAFAPAMAKMELLGPEFTKVDCTGALPRSLRKRGNTQSYARSIINSLSLGKLAAE</sequence>
<keyword evidence="7 10" id="KW-0106">Calcium</keyword>
<keyword evidence="9" id="KW-1015">Disulfide bond</keyword>
<dbReference type="OrthoDB" id="2113341at2759"/>
<comment type="similarity">
    <text evidence="1 10">Belongs to the peroxidase family. Ligninase subfamily.</text>
</comment>
<evidence type="ECO:0000256" key="3">
    <source>
        <dbReference type="ARBA" id="ARBA00022617"/>
    </source>
</evidence>
<feature type="signal peptide" evidence="10">
    <location>
        <begin position="1"/>
        <end position="18"/>
    </location>
</feature>
<dbReference type="GO" id="GO:0020037">
    <property type="term" value="F:heme binding"/>
    <property type="evidence" value="ECO:0007669"/>
    <property type="project" value="UniProtKB-UniRule"/>
</dbReference>
<dbReference type="Gene3D" id="1.10.420.10">
    <property type="entry name" value="Peroxidase, domain 2"/>
    <property type="match status" value="1"/>
</dbReference>
<evidence type="ECO:0000256" key="7">
    <source>
        <dbReference type="PIRSR" id="PIRSR601621-2"/>
    </source>
</evidence>
<dbReference type="Gene3D" id="1.10.520.10">
    <property type="match status" value="1"/>
</dbReference>
<feature type="binding site" evidence="7">
    <location>
        <position position="74"/>
    </location>
    <ligand>
        <name>Ca(2+)</name>
        <dbReference type="ChEBI" id="CHEBI:29108"/>
        <label>1</label>
    </ligand>
</feature>
<dbReference type="SUPFAM" id="SSF48113">
    <property type="entry name" value="Heme-dependent peroxidases"/>
    <property type="match status" value="1"/>
</dbReference>
<dbReference type="PANTHER" id="PTHR31356:SF66">
    <property type="entry name" value="CATALASE-PEROXIDASE"/>
    <property type="match status" value="1"/>
</dbReference>
<evidence type="ECO:0000256" key="1">
    <source>
        <dbReference type="ARBA" id="ARBA00006089"/>
    </source>
</evidence>
<feature type="binding site" evidence="7">
    <location>
        <position position="205"/>
    </location>
    <ligand>
        <name>Ca(2+)</name>
        <dbReference type="ChEBI" id="CHEBI:29108"/>
        <label>2</label>
    </ligand>
</feature>
<evidence type="ECO:0000313" key="12">
    <source>
        <dbReference type="EMBL" id="KAF2421800.1"/>
    </source>
</evidence>
<evidence type="ECO:0000259" key="11">
    <source>
        <dbReference type="PROSITE" id="PS50873"/>
    </source>
</evidence>
<reference evidence="12" key="1">
    <citation type="journal article" date="2020" name="Stud. Mycol.">
        <title>101 Dothideomycetes genomes: a test case for predicting lifestyles and emergence of pathogens.</title>
        <authorList>
            <person name="Haridas S."/>
            <person name="Albert R."/>
            <person name="Binder M."/>
            <person name="Bloem J."/>
            <person name="Labutti K."/>
            <person name="Salamov A."/>
            <person name="Andreopoulos B."/>
            <person name="Baker S."/>
            <person name="Barry K."/>
            <person name="Bills G."/>
            <person name="Bluhm B."/>
            <person name="Cannon C."/>
            <person name="Castanera R."/>
            <person name="Culley D."/>
            <person name="Daum C."/>
            <person name="Ezra D."/>
            <person name="Gonzalez J."/>
            <person name="Henrissat B."/>
            <person name="Kuo A."/>
            <person name="Liang C."/>
            <person name="Lipzen A."/>
            <person name="Lutzoni F."/>
            <person name="Magnuson J."/>
            <person name="Mondo S."/>
            <person name="Nolan M."/>
            <person name="Ohm R."/>
            <person name="Pangilinan J."/>
            <person name="Park H.-J."/>
            <person name="Ramirez L."/>
            <person name="Alfaro M."/>
            <person name="Sun H."/>
            <person name="Tritt A."/>
            <person name="Yoshinaga Y."/>
            <person name="Zwiers L.-H."/>
            <person name="Turgeon B."/>
            <person name="Goodwin S."/>
            <person name="Spatafora J."/>
            <person name="Crous P."/>
            <person name="Grigoriev I."/>
        </authorList>
    </citation>
    <scope>NUCLEOTIDE SEQUENCE</scope>
    <source>
        <strain evidence="12">CBS 130266</strain>
    </source>
</reference>
<organism evidence="12 13">
    <name type="scientific">Tothia fuscella</name>
    <dbReference type="NCBI Taxonomy" id="1048955"/>
    <lineage>
        <taxon>Eukaryota</taxon>
        <taxon>Fungi</taxon>
        <taxon>Dikarya</taxon>
        <taxon>Ascomycota</taxon>
        <taxon>Pezizomycotina</taxon>
        <taxon>Dothideomycetes</taxon>
        <taxon>Pleosporomycetidae</taxon>
        <taxon>Venturiales</taxon>
        <taxon>Cylindrosympodiaceae</taxon>
        <taxon>Tothia</taxon>
    </lineage>
</organism>
<keyword evidence="10" id="KW-0732">Signal</keyword>
<dbReference type="PANTHER" id="PTHR31356">
    <property type="entry name" value="THYLAKOID LUMENAL 29 KDA PROTEIN, CHLOROPLASTIC-RELATED"/>
    <property type="match status" value="1"/>
</dbReference>
<evidence type="ECO:0000256" key="8">
    <source>
        <dbReference type="PIRSR" id="PIRSR601621-3"/>
    </source>
</evidence>